<keyword evidence="3" id="KW-0413">Isomerase</keyword>
<dbReference type="Proteomes" id="UP001500218">
    <property type="component" value="Unassembled WGS sequence"/>
</dbReference>
<dbReference type="NCBIfam" id="TIGR03083">
    <property type="entry name" value="maleylpyruvate isomerase family mycothiol-dependent enzyme"/>
    <property type="match status" value="1"/>
</dbReference>
<evidence type="ECO:0000259" key="1">
    <source>
        <dbReference type="Pfam" id="PF07398"/>
    </source>
</evidence>
<evidence type="ECO:0000259" key="2">
    <source>
        <dbReference type="Pfam" id="PF11716"/>
    </source>
</evidence>
<organism evidence="3 4">
    <name type="scientific">Luedemannella flava</name>
    <dbReference type="NCBI Taxonomy" id="349316"/>
    <lineage>
        <taxon>Bacteria</taxon>
        <taxon>Bacillati</taxon>
        <taxon>Actinomycetota</taxon>
        <taxon>Actinomycetes</taxon>
        <taxon>Micromonosporales</taxon>
        <taxon>Micromonosporaceae</taxon>
        <taxon>Luedemannella</taxon>
    </lineage>
</organism>
<protein>
    <submittedName>
        <fullName evidence="3">Maleylpyruvate isomerase family mycothiol-dependent enzyme</fullName>
    </submittedName>
</protein>
<dbReference type="InterPro" id="IPR034660">
    <property type="entry name" value="DinB/YfiT-like"/>
</dbReference>
<comment type="caution">
    <text evidence="3">The sequence shown here is derived from an EMBL/GenBank/DDBJ whole genome shotgun (WGS) entry which is preliminary data.</text>
</comment>
<feature type="domain" description="Mycothiol-dependent maleylpyruvate isomerase metal-binding" evidence="2">
    <location>
        <begin position="12"/>
        <end position="136"/>
    </location>
</feature>
<evidence type="ECO:0000313" key="4">
    <source>
        <dbReference type="Proteomes" id="UP001500218"/>
    </source>
</evidence>
<name>A0ABN2LJ79_9ACTN</name>
<dbReference type="SUPFAM" id="SSF109854">
    <property type="entry name" value="DinB/YfiT-like putative metalloenzymes"/>
    <property type="match status" value="1"/>
</dbReference>
<feature type="domain" description="MDMPI C-terminal" evidence="1">
    <location>
        <begin position="149"/>
        <end position="248"/>
    </location>
</feature>
<dbReference type="InterPro" id="IPR010872">
    <property type="entry name" value="MDMPI_C-term_domain"/>
</dbReference>
<reference evidence="3 4" key="1">
    <citation type="journal article" date="2019" name="Int. J. Syst. Evol. Microbiol.">
        <title>The Global Catalogue of Microorganisms (GCM) 10K type strain sequencing project: providing services to taxonomists for standard genome sequencing and annotation.</title>
        <authorList>
            <consortium name="The Broad Institute Genomics Platform"/>
            <consortium name="The Broad Institute Genome Sequencing Center for Infectious Disease"/>
            <person name="Wu L."/>
            <person name="Ma J."/>
        </authorList>
    </citation>
    <scope>NUCLEOTIDE SEQUENCE [LARGE SCALE GENOMIC DNA]</scope>
    <source>
        <strain evidence="3 4">JCM 13250</strain>
    </source>
</reference>
<sequence length="258" mass="28364">MSLGFGRHCAEIVQRAELMRSHIAGADLSTAVPTCPGWTLNQLVRHLGGGLGWAEEIVRDRALQPPSDAHFRDLSRYVGEDPAVLGDWLVTTAGQLDQTLRAAGPSVRLWTPVTSGYAAFYARRFAHETLIHGADATLALGRSFAVDDDVARDAIDEWLDLVSPPEMREYQPRWREQLGPRRTVALHATDVRADWLVDLSGGEIVWRHGPALATVAVAAPVAELLLMIYKRRPTYGDGIEVTGDAGMLDFWLDRASFG</sequence>
<dbReference type="Pfam" id="PF11716">
    <property type="entry name" value="MDMPI_N"/>
    <property type="match status" value="1"/>
</dbReference>
<dbReference type="InterPro" id="IPR024344">
    <property type="entry name" value="MDMPI_metal-binding"/>
</dbReference>
<dbReference type="PANTHER" id="PTHR40758:SF1">
    <property type="entry name" value="CONSERVED PROTEIN"/>
    <property type="match status" value="1"/>
</dbReference>
<gene>
    <name evidence="3" type="ORF">GCM10009682_10270</name>
</gene>
<keyword evidence="4" id="KW-1185">Reference proteome</keyword>
<dbReference type="PANTHER" id="PTHR40758">
    <property type="entry name" value="CONSERVED PROTEIN"/>
    <property type="match status" value="1"/>
</dbReference>
<dbReference type="GO" id="GO:0016853">
    <property type="term" value="F:isomerase activity"/>
    <property type="evidence" value="ECO:0007669"/>
    <property type="project" value="UniProtKB-KW"/>
</dbReference>
<proteinExistence type="predicted"/>
<accession>A0ABN2LJ79</accession>
<evidence type="ECO:0000313" key="3">
    <source>
        <dbReference type="EMBL" id="GAA1790176.1"/>
    </source>
</evidence>
<dbReference type="Gene3D" id="1.20.120.450">
    <property type="entry name" value="dinb family like domain"/>
    <property type="match status" value="1"/>
</dbReference>
<dbReference type="InterPro" id="IPR017517">
    <property type="entry name" value="Maleyloyr_isom"/>
</dbReference>
<dbReference type="RefSeq" id="WP_344126775.1">
    <property type="nucleotide sequence ID" value="NZ_BAAALT010000022.1"/>
</dbReference>
<dbReference type="Pfam" id="PF07398">
    <property type="entry name" value="MDMPI_C"/>
    <property type="match status" value="1"/>
</dbReference>
<dbReference type="EMBL" id="BAAALT010000022">
    <property type="protein sequence ID" value="GAA1790176.1"/>
    <property type="molecule type" value="Genomic_DNA"/>
</dbReference>